<dbReference type="CDD" id="cd03467">
    <property type="entry name" value="Rieske"/>
    <property type="match status" value="1"/>
</dbReference>
<evidence type="ECO:0000256" key="13">
    <source>
        <dbReference type="ARBA" id="ARBA00023002"/>
    </source>
</evidence>
<keyword evidence="13" id="KW-0560">Oxidoreductase</keyword>
<dbReference type="PATRIC" id="fig|749927.5.peg.2274"/>
<organism evidence="22 23">
    <name type="scientific">Amycolatopsis mediterranei (strain U-32)</name>
    <dbReference type="NCBI Taxonomy" id="749927"/>
    <lineage>
        <taxon>Bacteria</taxon>
        <taxon>Bacillati</taxon>
        <taxon>Actinomycetota</taxon>
        <taxon>Actinomycetes</taxon>
        <taxon>Pseudonocardiales</taxon>
        <taxon>Pseudonocardiaceae</taxon>
        <taxon>Amycolatopsis</taxon>
    </lineage>
</organism>
<evidence type="ECO:0000313" key="22">
    <source>
        <dbReference type="EMBL" id="ADJ44003.1"/>
    </source>
</evidence>
<keyword evidence="8 20" id="KW-0812">Transmembrane</keyword>
<keyword evidence="5" id="KW-0813">Transport</keyword>
<keyword evidence="9" id="KW-0001">2Fe-2S</keyword>
<evidence type="ECO:0000256" key="8">
    <source>
        <dbReference type="ARBA" id="ARBA00022692"/>
    </source>
</evidence>
<dbReference type="EMBL" id="CP002000">
    <property type="protein sequence ID" value="ADJ44003.1"/>
    <property type="molecule type" value="Genomic_DNA"/>
</dbReference>
<keyword evidence="17" id="KW-1015">Disulfide bond</keyword>
<keyword evidence="11" id="KW-0249">Electron transport</keyword>
<dbReference type="InterPro" id="IPR014349">
    <property type="entry name" value="Rieske_Fe-S_prot"/>
</dbReference>
<dbReference type="GO" id="GO:0051537">
    <property type="term" value="F:2 iron, 2 sulfur cluster binding"/>
    <property type="evidence" value="ECO:0007669"/>
    <property type="project" value="UniProtKB-KW"/>
</dbReference>
<evidence type="ECO:0000256" key="16">
    <source>
        <dbReference type="ARBA" id="ARBA00023136"/>
    </source>
</evidence>
<dbReference type="KEGG" id="amd:AMED_2202"/>
<accession>A0A0H3D061</accession>
<comment type="function">
    <text evidence="1">Iron-sulfur subunit of the cytochrome bc1 complex, an essential component of the respiratory electron transport chain required for ATP synthesis. The bc1 complex catalyzes the oxidation of menaquinol and the reduction of cytochrome c in the respiratory chain. The bc1 complex operates through a Q-cycle mechanism that couples electron transfer to generation of the proton gradient that drives ATP synthesis.</text>
</comment>
<dbReference type="GO" id="GO:0005886">
    <property type="term" value="C:plasma membrane"/>
    <property type="evidence" value="ECO:0007669"/>
    <property type="project" value="UniProtKB-SubCell"/>
</dbReference>
<proteinExistence type="inferred from homology"/>
<protein>
    <recommendedName>
        <fullName evidence="4">Cytochrome bc1 complex Rieske iron-sulfur subunit</fullName>
    </recommendedName>
    <alternativeName>
        <fullName evidence="18">Cytochrome bc1 reductase complex subunit QcrA</fullName>
    </alternativeName>
    <alternativeName>
        <fullName evidence="19">Rieske iron-sulfur protein</fullName>
    </alternativeName>
</protein>
<keyword evidence="10" id="KW-0479">Metal-binding</keyword>
<dbReference type="Pfam" id="PF00355">
    <property type="entry name" value="Rieske"/>
    <property type="match status" value="1"/>
</dbReference>
<evidence type="ECO:0000256" key="2">
    <source>
        <dbReference type="ARBA" id="ARBA00004651"/>
    </source>
</evidence>
<evidence type="ECO:0000256" key="4">
    <source>
        <dbReference type="ARBA" id="ARBA00015816"/>
    </source>
</evidence>
<evidence type="ECO:0000256" key="1">
    <source>
        <dbReference type="ARBA" id="ARBA00002494"/>
    </source>
</evidence>
<feature type="transmembrane region" description="Helical" evidence="20">
    <location>
        <begin position="171"/>
        <end position="191"/>
    </location>
</feature>
<dbReference type="GO" id="GO:0016705">
    <property type="term" value="F:oxidoreductase activity, acting on paired donors, with incorporation or reduction of molecular oxygen"/>
    <property type="evidence" value="ECO:0007669"/>
    <property type="project" value="UniProtKB-ARBA"/>
</dbReference>
<evidence type="ECO:0000256" key="7">
    <source>
        <dbReference type="ARBA" id="ARBA00022660"/>
    </source>
</evidence>
<dbReference type="PROSITE" id="PS51296">
    <property type="entry name" value="RIESKE"/>
    <property type="match status" value="1"/>
</dbReference>
<evidence type="ECO:0000256" key="15">
    <source>
        <dbReference type="ARBA" id="ARBA00023014"/>
    </source>
</evidence>
<dbReference type="HOGENOM" id="CLU_050668_0_0_11"/>
<dbReference type="eggNOG" id="COG0723">
    <property type="taxonomic scope" value="Bacteria"/>
</dbReference>
<gene>
    <name evidence="22" type="primary">qcrA</name>
    <name evidence="22" type="ordered locus">AMED_2202</name>
</gene>
<evidence type="ECO:0000256" key="17">
    <source>
        <dbReference type="ARBA" id="ARBA00023157"/>
    </source>
</evidence>
<keyword evidence="15" id="KW-0411">Iron-sulfur</keyword>
<comment type="similarity">
    <text evidence="3">Belongs to the Rieske iron-sulfur protein family.</text>
</comment>
<dbReference type="InterPro" id="IPR036922">
    <property type="entry name" value="Rieske_2Fe-2S_sf"/>
</dbReference>
<evidence type="ECO:0000256" key="18">
    <source>
        <dbReference type="ARBA" id="ARBA00029586"/>
    </source>
</evidence>
<evidence type="ECO:0000259" key="21">
    <source>
        <dbReference type="PROSITE" id="PS51296"/>
    </source>
</evidence>
<comment type="subcellular location">
    <subcellularLocation>
        <location evidence="2">Cell membrane</location>
        <topology evidence="2">Multi-pass membrane protein</topology>
    </subcellularLocation>
</comment>
<reference evidence="22 23" key="1">
    <citation type="journal article" date="2010" name="Cell Res.">
        <title>Complete genome sequence of the rifamycin SV-producing Amycolatopsis mediterranei U32 revealed its genetic characteristics in phylogeny and metabolism.</title>
        <authorList>
            <person name="Zhao W."/>
            <person name="Zhong Y."/>
            <person name="Yuan H."/>
            <person name="Wang J."/>
            <person name="Zheng H."/>
            <person name="Wang Y."/>
            <person name="Cen X."/>
            <person name="Xu F."/>
            <person name="Bai J."/>
            <person name="Han X."/>
            <person name="Lu G."/>
            <person name="Zhu Y."/>
            <person name="Shao Z."/>
            <person name="Yan H."/>
            <person name="Li C."/>
            <person name="Peng N."/>
            <person name="Zhang Z."/>
            <person name="Zhang Y."/>
            <person name="Lin W."/>
            <person name="Fan Y."/>
            <person name="Qin Z."/>
            <person name="Hu Y."/>
            <person name="Zhu B."/>
            <person name="Wang S."/>
            <person name="Ding X."/>
            <person name="Zhao G.P."/>
        </authorList>
    </citation>
    <scope>NUCLEOTIDE SEQUENCE [LARGE SCALE GENOMIC DNA]</scope>
    <source>
        <strain evidence="23">U-32</strain>
    </source>
</reference>
<evidence type="ECO:0000256" key="10">
    <source>
        <dbReference type="ARBA" id="ARBA00022723"/>
    </source>
</evidence>
<feature type="transmembrane region" description="Helical" evidence="20">
    <location>
        <begin position="56"/>
        <end position="79"/>
    </location>
</feature>
<evidence type="ECO:0000256" key="20">
    <source>
        <dbReference type="SAM" id="Phobius"/>
    </source>
</evidence>
<evidence type="ECO:0000256" key="12">
    <source>
        <dbReference type="ARBA" id="ARBA00022989"/>
    </source>
</evidence>
<evidence type="ECO:0000256" key="19">
    <source>
        <dbReference type="ARBA" id="ARBA00032409"/>
    </source>
</evidence>
<dbReference type="InterPro" id="IPR045603">
    <property type="entry name" value="QcrA_N"/>
</dbReference>
<dbReference type="AlphaFoldDB" id="A0A0H3D061"/>
<dbReference type="Pfam" id="PF19297">
    <property type="entry name" value="QcrA_N"/>
    <property type="match status" value="1"/>
</dbReference>
<dbReference type="Gene3D" id="2.102.10.10">
    <property type="entry name" value="Rieske [2Fe-2S] iron-sulphur domain"/>
    <property type="match status" value="1"/>
</dbReference>
<dbReference type="GO" id="GO:0004497">
    <property type="term" value="F:monooxygenase activity"/>
    <property type="evidence" value="ECO:0007669"/>
    <property type="project" value="UniProtKB-ARBA"/>
</dbReference>
<evidence type="ECO:0000256" key="5">
    <source>
        <dbReference type="ARBA" id="ARBA00022448"/>
    </source>
</evidence>
<evidence type="ECO:0000256" key="6">
    <source>
        <dbReference type="ARBA" id="ARBA00022475"/>
    </source>
</evidence>
<dbReference type="PANTHER" id="PTHR10134">
    <property type="entry name" value="CYTOCHROME B-C1 COMPLEX SUBUNIT RIESKE, MITOCHONDRIAL"/>
    <property type="match status" value="1"/>
</dbReference>
<keyword evidence="16 20" id="KW-0472">Membrane</keyword>
<keyword evidence="14" id="KW-0408">Iron</keyword>
<dbReference type="SUPFAM" id="SSF50022">
    <property type="entry name" value="ISP domain"/>
    <property type="match status" value="1"/>
</dbReference>
<dbReference type="RefSeq" id="WP_013224082.1">
    <property type="nucleotide sequence ID" value="NC_014318.1"/>
</dbReference>
<name>A0A0H3D061_AMYMU</name>
<dbReference type="GO" id="GO:0046872">
    <property type="term" value="F:metal ion binding"/>
    <property type="evidence" value="ECO:0007669"/>
    <property type="project" value="UniProtKB-KW"/>
</dbReference>
<dbReference type="InterPro" id="IPR017941">
    <property type="entry name" value="Rieske_2Fe-2S"/>
</dbReference>
<evidence type="ECO:0000313" key="23">
    <source>
        <dbReference type="Proteomes" id="UP000000328"/>
    </source>
</evidence>
<evidence type="ECO:0000256" key="11">
    <source>
        <dbReference type="ARBA" id="ARBA00022982"/>
    </source>
</evidence>
<keyword evidence="12 20" id="KW-1133">Transmembrane helix</keyword>
<sequence>MSAEGPKPPSEAELAEMDRDQLVKLGGALDGVEIVEYPTPWPVEGTRAEKRAERLVAFWFGLSALAGIGFVVSLIWWPWQYEAPDNESGHFWYSLYTPMLGITLGLAILGLGIGVILYTKKFVPAEVAVQQRSDNQGEGSPEVDRATILAHLADAGNRSTIARRSLVKRSAIAGAGALGLAAAALPIASFIKDPWKNTETRDSLWHTGWQPNFPGEKVYLRRNTGKPVEVEHGKETEISLVKAEDLDAGAMETVFPFRESERNDAEALAKALTRVDNPVMLIRLRPTDAAKVVKRAGQEDYNFGDYYAYTKICSHVGCPTSLYEQRTNRILCPCHQSQFDALHYAKPIFGPATRPLAQLPITVDEEGYLIARGDFNEAIGPAFWERKS</sequence>
<keyword evidence="7" id="KW-0679">Respiratory chain</keyword>
<keyword evidence="6" id="KW-1003">Cell membrane</keyword>
<evidence type="ECO:0000256" key="9">
    <source>
        <dbReference type="ARBA" id="ARBA00022714"/>
    </source>
</evidence>
<dbReference type="Proteomes" id="UP000000328">
    <property type="component" value="Chromosome"/>
</dbReference>
<feature type="transmembrane region" description="Helical" evidence="20">
    <location>
        <begin position="99"/>
        <end position="118"/>
    </location>
</feature>
<dbReference type="GeneID" id="92869988"/>
<feature type="domain" description="Rieske" evidence="21">
    <location>
        <begin position="276"/>
        <end position="370"/>
    </location>
</feature>
<evidence type="ECO:0000256" key="14">
    <source>
        <dbReference type="ARBA" id="ARBA00023004"/>
    </source>
</evidence>
<evidence type="ECO:0000256" key="3">
    <source>
        <dbReference type="ARBA" id="ARBA00010651"/>
    </source>
</evidence>
<dbReference type="OrthoDB" id="9802613at2"/>